<keyword evidence="1" id="KW-0808">Transferase</keyword>
<gene>
    <name evidence="1" type="ORF">TH3_13825</name>
</gene>
<dbReference type="SUPFAM" id="SSF56214">
    <property type="entry name" value="4'-phosphopantetheinyl transferase"/>
    <property type="match status" value="1"/>
</dbReference>
<dbReference type="GeneID" id="31930090"/>
<name>A0AB72UFD8_9PROT</name>
<organism evidence="1 2">
    <name type="scientific">Thalassospira xiamenensis M-5 = DSM 17429</name>
    <dbReference type="NCBI Taxonomy" id="1123366"/>
    <lineage>
        <taxon>Bacteria</taxon>
        <taxon>Pseudomonadati</taxon>
        <taxon>Pseudomonadota</taxon>
        <taxon>Alphaproteobacteria</taxon>
        <taxon>Rhodospirillales</taxon>
        <taxon>Thalassospiraceae</taxon>
        <taxon>Thalassospira</taxon>
    </lineage>
</organism>
<dbReference type="GO" id="GO:0008897">
    <property type="term" value="F:holo-[acyl-carrier-protein] synthase activity"/>
    <property type="evidence" value="ECO:0007669"/>
    <property type="project" value="InterPro"/>
</dbReference>
<reference evidence="1 2" key="1">
    <citation type="journal article" date="2012" name="J. Bacteriol.">
        <title>Genome sequence of Thalassospira xiamenensis type strain M-5.</title>
        <authorList>
            <person name="Lai Q."/>
            <person name="Shao Z."/>
        </authorList>
    </citation>
    <scope>NUCLEOTIDE SEQUENCE [LARGE SCALE GENOMIC DNA]</scope>
    <source>
        <strain evidence="1 2">M-5</strain>
    </source>
</reference>
<accession>A0AB72UFD8</accession>
<dbReference type="AlphaFoldDB" id="A0AB72UFD8"/>
<protein>
    <submittedName>
        <fullName evidence="1">4'-phosphopantetheinyl transferase</fullName>
    </submittedName>
</protein>
<dbReference type="InterPro" id="IPR037143">
    <property type="entry name" value="4-PPantetheinyl_Trfase_dom_sf"/>
</dbReference>
<proteinExistence type="predicted"/>
<dbReference type="RefSeq" id="WP_007090618.1">
    <property type="nucleotide sequence ID" value="NZ_CP004388.1"/>
</dbReference>
<dbReference type="KEGG" id="txi:TH3_13825"/>
<dbReference type="GO" id="GO:0000287">
    <property type="term" value="F:magnesium ion binding"/>
    <property type="evidence" value="ECO:0007669"/>
    <property type="project" value="InterPro"/>
</dbReference>
<sequence length="257" mass="27979">MSPITTHRLMFQRPKGTGTFAPSDILRAVLAVIDLEGLDDVRCTALAESQLNDAEKTRLAGFRHDRRRKSFIHGRLAAKAALSAYFPGIDPQSIEIGSGVFDQPIIVGGGDDLQCMSVSLSHSDRFAVAVVFHRAHPLGIDVDLPTITDVPAILDGIAPDVRDMIRAHDLDDHGAACLLWVARESLAKTITTGMMTPLELYAPSSIDRKGACFEVRYANFGQYRTLIWPGAQGWLGLTLPDQTEFDPASLLSGLLWG</sequence>
<evidence type="ECO:0000313" key="1">
    <source>
        <dbReference type="EMBL" id="AJD52877.1"/>
    </source>
</evidence>
<dbReference type="Gene3D" id="3.90.470.20">
    <property type="entry name" value="4'-phosphopantetheinyl transferase domain"/>
    <property type="match status" value="1"/>
</dbReference>
<dbReference type="EMBL" id="CP004388">
    <property type="protein sequence ID" value="AJD52877.1"/>
    <property type="molecule type" value="Genomic_DNA"/>
</dbReference>
<evidence type="ECO:0000313" key="2">
    <source>
        <dbReference type="Proteomes" id="UP000007127"/>
    </source>
</evidence>
<dbReference type="Proteomes" id="UP000007127">
    <property type="component" value="Chromosome"/>
</dbReference>